<dbReference type="AlphaFoldDB" id="A0A1B6DQP3"/>
<feature type="region of interest" description="Disordered" evidence="7">
    <location>
        <begin position="197"/>
        <end position="236"/>
    </location>
</feature>
<feature type="compositionally biased region" description="Basic and acidic residues" evidence="7">
    <location>
        <begin position="197"/>
        <end position="213"/>
    </location>
</feature>
<evidence type="ECO:0000259" key="9">
    <source>
        <dbReference type="PROSITE" id="PS51294"/>
    </source>
</evidence>
<keyword evidence="2" id="KW-0677">Repeat</keyword>
<evidence type="ECO:0000256" key="5">
    <source>
        <dbReference type="ARBA" id="ARBA00023163"/>
    </source>
</evidence>
<keyword evidence="5" id="KW-0804">Transcription</keyword>
<dbReference type="InterPro" id="IPR009057">
    <property type="entry name" value="Homeodomain-like_sf"/>
</dbReference>
<feature type="region of interest" description="Disordered" evidence="7">
    <location>
        <begin position="1"/>
        <end position="49"/>
    </location>
</feature>
<feature type="domain" description="HTH myb-type" evidence="9">
    <location>
        <begin position="93"/>
        <end position="148"/>
    </location>
</feature>
<evidence type="ECO:0000256" key="1">
    <source>
        <dbReference type="ARBA" id="ARBA00004123"/>
    </source>
</evidence>
<feature type="domain" description="Myb-like" evidence="8">
    <location>
        <begin position="145"/>
        <end position="195"/>
    </location>
</feature>
<dbReference type="InterPro" id="IPR001005">
    <property type="entry name" value="SANT/Myb"/>
</dbReference>
<proteinExistence type="predicted"/>
<feature type="domain" description="Myb-like" evidence="8">
    <location>
        <begin position="93"/>
        <end position="144"/>
    </location>
</feature>
<feature type="domain" description="HTH myb-type" evidence="9">
    <location>
        <begin position="42"/>
        <end position="92"/>
    </location>
</feature>
<feature type="non-terminal residue" evidence="10">
    <location>
        <position position="687"/>
    </location>
</feature>
<dbReference type="FunFam" id="1.10.10.60:FF:000010">
    <property type="entry name" value="Transcriptional activator Myb isoform A"/>
    <property type="match status" value="1"/>
</dbReference>
<dbReference type="PANTHER" id="PTHR45614">
    <property type="entry name" value="MYB PROTEIN-RELATED"/>
    <property type="match status" value="1"/>
</dbReference>
<dbReference type="PROSITE" id="PS51294">
    <property type="entry name" value="HTH_MYB"/>
    <property type="match status" value="3"/>
</dbReference>
<evidence type="ECO:0000259" key="8">
    <source>
        <dbReference type="PROSITE" id="PS50090"/>
    </source>
</evidence>
<keyword evidence="4" id="KW-0238">DNA-binding</keyword>
<comment type="subcellular location">
    <subcellularLocation>
        <location evidence="1">Nucleus</location>
    </subcellularLocation>
</comment>
<dbReference type="InterPro" id="IPR017930">
    <property type="entry name" value="Myb_dom"/>
</dbReference>
<feature type="compositionally biased region" description="Acidic residues" evidence="7">
    <location>
        <begin position="20"/>
        <end position="32"/>
    </location>
</feature>
<dbReference type="CDD" id="cd00167">
    <property type="entry name" value="SANT"/>
    <property type="match status" value="3"/>
</dbReference>
<evidence type="ECO:0000256" key="7">
    <source>
        <dbReference type="SAM" id="MobiDB-lite"/>
    </source>
</evidence>
<evidence type="ECO:0000256" key="6">
    <source>
        <dbReference type="ARBA" id="ARBA00023242"/>
    </source>
</evidence>
<feature type="compositionally biased region" description="Basic residues" evidence="7">
    <location>
        <begin position="1"/>
        <end position="11"/>
    </location>
</feature>
<feature type="domain" description="HTH myb-type" evidence="9">
    <location>
        <begin position="149"/>
        <end position="199"/>
    </location>
</feature>
<reference evidence="10" key="1">
    <citation type="submission" date="2015-12" db="EMBL/GenBank/DDBJ databases">
        <title>De novo transcriptome assembly of four potential Pierce s Disease insect vectors from Arizona vineyards.</title>
        <authorList>
            <person name="Tassone E.E."/>
        </authorList>
    </citation>
    <scope>NUCLEOTIDE SEQUENCE</scope>
</reference>
<evidence type="ECO:0000313" key="10">
    <source>
        <dbReference type="EMBL" id="JAS27923.1"/>
    </source>
</evidence>
<dbReference type="SMART" id="SM00717">
    <property type="entry name" value="SANT"/>
    <property type="match status" value="3"/>
</dbReference>
<dbReference type="GO" id="GO:0005634">
    <property type="term" value="C:nucleus"/>
    <property type="evidence" value="ECO:0007669"/>
    <property type="project" value="UniProtKB-SubCell"/>
</dbReference>
<feature type="domain" description="Myb-like" evidence="8">
    <location>
        <begin position="42"/>
        <end position="92"/>
    </location>
</feature>
<keyword evidence="6" id="KW-0539">Nucleus</keyword>
<feature type="compositionally biased region" description="Low complexity" evidence="7">
    <location>
        <begin position="221"/>
        <end position="235"/>
    </location>
</feature>
<dbReference type="PANTHER" id="PTHR45614:SF25">
    <property type="entry name" value="MYB PROTEIN"/>
    <property type="match status" value="1"/>
</dbReference>
<name>A0A1B6DQP3_9HEMI</name>
<dbReference type="GO" id="GO:0000278">
    <property type="term" value="P:mitotic cell cycle"/>
    <property type="evidence" value="ECO:0007669"/>
    <property type="project" value="TreeGrafter"/>
</dbReference>
<organism evidence="10">
    <name type="scientific">Clastoptera arizonana</name>
    <name type="common">Arizona spittle bug</name>
    <dbReference type="NCBI Taxonomy" id="38151"/>
    <lineage>
        <taxon>Eukaryota</taxon>
        <taxon>Metazoa</taxon>
        <taxon>Ecdysozoa</taxon>
        <taxon>Arthropoda</taxon>
        <taxon>Hexapoda</taxon>
        <taxon>Insecta</taxon>
        <taxon>Pterygota</taxon>
        <taxon>Neoptera</taxon>
        <taxon>Paraneoptera</taxon>
        <taxon>Hemiptera</taxon>
        <taxon>Auchenorrhyncha</taxon>
        <taxon>Cercopoidea</taxon>
        <taxon>Clastopteridae</taxon>
        <taxon>Clastoptera</taxon>
    </lineage>
</organism>
<dbReference type="Gene3D" id="1.10.10.60">
    <property type="entry name" value="Homeodomain-like"/>
    <property type="match status" value="3"/>
</dbReference>
<dbReference type="Pfam" id="PF00249">
    <property type="entry name" value="Myb_DNA-binding"/>
    <property type="match status" value="3"/>
</dbReference>
<gene>
    <name evidence="10" type="ORF">g.24767</name>
</gene>
<dbReference type="PROSITE" id="PS50090">
    <property type="entry name" value="MYB_LIKE"/>
    <property type="match status" value="3"/>
</dbReference>
<dbReference type="FunFam" id="1.10.10.60:FF:000016">
    <property type="entry name" value="Transcriptional activator Myb isoform A"/>
    <property type="match status" value="1"/>
</dbReference>
<evidence type="ECO:0000256" key="3">
    <source>
        <dbReference type="ARBA" id="ARBA00023015"/>
    </source>
</evidence>
<keyword evidence="3" id="KW-0805">Transcription regulation</keyword>
<dbReference type="InterPro" id="IPR050560">
    <property type="entry name" value="MYB_TF"/>
</dbReference>
<dbReference type="GO" id="GO:0000978">
    <property type="term" value="F:RNA polymerase II cis-regulatory region sequence-specific DNA binding"/>
    <property type="evidence" value="ECO:0007669"/>
    <property type="project" value="TreeGrafter"/>
</dbReference>
<dbReference type="GO" id="GO:0000981">
    <property type="term" value="F:DNA-binding transcription factor activity, RNA polymerase II-specific"/>
    <property type="evidence" value="ECO:0007669"/>
    <property type="project" value="TreeGrafter"/>
</dbReference>
<evidence type="ECO:0000256" key="2">
    <source>
        <dbReference type="ARBA" id="ARBA00022737"/>
    </source>
</evidence>
<dbReference type="EMBL" id="GEDC01009375">
    <property type="protein sequence ID" value="JAS27923.1"/>
    <property type="molecule type" value="Transcribed_RNA"/>
</dbReference>
<protein>
    <submittedName>
        <fullName evidence="10">Uncharacterized protein</fullName>
    </submittedName>
</protein>
<dbReference type="GO" id="GO:0045944">
    <property type="term" value="P:positive regulation of transcription by RNA polymerase II"/>
    <property type="evidence" value="ECO:0007669"/>
    <property type="project" value="TreeGrafter"/>
</dbReference>
<dbReference type="SUPFAM" id="SSF46689">
    <property type="entry name" value="Homeodomain-like"/>
    <property type="match status" value="2"/>
</dbReference>
<accession>A0A1B6DQP3</accession>
<evidence type="ECO:0000256" key="4">
    <source>
        <dbReference type="ARBA" id="ARBA00023125"/>
    </source>
</evidence>
<sequence>MSSKHKQKFIRSRSGYESSSSDENDLSDESGAADEMPRPRTKPALKGGRWTKEEDVRLKDLVEMYQDRWDLISKHFPERSDVQCQQRWHKVVNPDLVKGPWTKEEDELVTELVERYGPKKWTLIAGHLKGRIGKQCRERWHNHLNPNIKKTAWTEDEDQVIYEAHQKYGNQWARIAKLLPGRTDNAIKNHWNSTMRRKYDPEERSTNKEERLSRVHKVKNKVQSSSVNSRKNNSNYETYQPLSYHSPASVNWVQEQMEKDFKICNDLSPSSLLPIEFAPTTSPRPATVPVPSPSISCNGVSPNSGYIPYRYSDVDRDVDPLKLPSDEGFGDLNVDSLVCGNSLSSLKFNKSPIKKEFIDIIANFQTSDMESGIIPLSSLNKNSPPPILRRCFRTRRRRTVSECMSLSPDKTDFLSSSSFLSEDENDNHSHFIITERRTPIKGTPIKQLQFSPSQFLNNLSLPYDSGPTSSTPLDSQTLLKTPTRCEGSSESLVTPNPLPLQIFKQHRIDSNSPTRTRRNLLHTLTPTPIKNAIHPHLYLLHKLSLMSLGYPKNLTYPPIPFRIINLKSSISLVSQSHTPTHFDDIDEMIKKEQKQEFSDSNYETDTSSLNQDHLNDSCYANKRKLMNGHNNGKENAQPHKKVRKSLAPSWIDSGVMGLSDITFAETPSKCLTGDSSDIFSAPLKDML</sequence>